<dbReference type="OrthoDB" id="10296278at2759"/>
<keyword evidence="3" id="KW-1185">Reference proteome</keyword>
<evidence type="ECO:0000313" key="3">
    <source>
        <dbReference type="Proteomes" id="UP000019373"/>
    </source>
</evidence>
<feature type="region of interest" description="Disordered" evidence="1">
    <location>
        <begin position="126"/>
        <end position="145"/>
    </location>
</feature>
<gene>
    <name evidence="2" type="ORF">EPUS_05448</name>
</gene>
<name>U1HLL7_ENDPU</name>
<dbReference type="RefSeq" id="XP_007804404.1">
    <property type="nucleotide sequence ID" value="XM_007806213.1"/>
</dbReference>
<dbReference type="HOGENOM" id="CLU_719668_0_0_1"/>
<sequence>MVGGQWIRINKEDMPYYFHARCLKNPDQVNGPESGPVRFRKRLERARQRKGSPLKHEYKPEANMFWRFVEVDGQMKWIEKDWSLEPPLRIGGFSDSGDSDDDYLEIKQTAKGSASRTEHRAVKTLAPEEASAQSRDAARQEIPQQVDVPWKQVPLGGETLSFDDQAERKVSFGSTTITEIPEDFVTIVDKEKAQEIFAAAIDDGEESEDEIYIFDKPERQDHDPEWNEQPVDGRGLATTAEVPKATKPRRQTTIKFAPVTIVKESPANHLPTLEYFPDFCTASKPIFRPDRQRQTDHAVTLATFSESVKAFKPFTDADSEGLNEGASMYAIRRRSPLQEEVCYGEDCEESGVDEVEQAPSCPMRCGSDGMERPSRRRMLRSCEY</sequence>
<organism evidence="2 3">
    <name type="scientific">Endocarpon pusillum (strain Z07020 / HMAS-L-300199)</name>
    <name type="common">Lichen-forming fungus</name>
    <dbReference type="NCBI Taxonomy" id="1263415"/>
    <lineage>
        <taxon>Eukaryota</taxon>
        <taxon>Fungi</taxon>
        <taxon>Dikarya</taxon>
        <taxon>Ascomycota</taxon>
        <taxon>Pezizomycotina</taxon>
        <taxon>Eurotiomycetes</taxon>
        <taxon>Chaetothyriomycetidae</taxon>
        <taxon>Verrucariales</taxon>
        <taxon>Verrucariaceae</taxon>
        <taxon>Endocarpon</taxon>
    </lineage>
</organism>
<proteinExistence type="predicted"/>
<protein>
    <submittedName>
        <fullName evidence="2">Uncharacterized protein</fullName>
    </submittedName>
</protein>
<accession>U1HLL7</accession>
<evidence type="ECO:0000256" key="1">
    <source>
        <dbReference type="SAM" id="MobiDB-lite"/>
    </source>
</evidence>
<dbReference type="EMBL" id="KE721373">
    <property type="protein sequence ID" value="ERF69904.1"/>
    <property type="molecule type" value="Genomic_DNA"/>
</dbReference>
<evidence type="ECO:0000313" key="2">
    <source>
        <dbReference type="EMBL" id="ERF69904.1"/>
    </source>
</evidence>
<dbReference type="AlphaFoldDB" id="U1HLL7"/>
<dbReference type="Proteomes" id="UP000019373">
    <property type="component" value="Unassembled WGS sequence"/>
</dbReference>
<reference evidence="3" key="1">
    <citation type="journal article" date="2014" name="BMC Genomics">
        <title>Genome characteristics reveal the impact of lichenization on lichen-forming fungus Endocarpon pusillum Hedwig (Verrucariales, Ascomycota).</title>
        <authorList>
            <person name="Wang Y.-Y."/>
            <person name="Liu B."/>
            <person name="Zhang X.-Y."/>
            <person name="Zhou Q.-M."/>
            <person name="Zhang T."/>
            <person name="Li H."/>
            <person name="Yu Y.-F."/>
            <person name="Zhang X.-L."/>
            <person name="Hao X.-Y."/>
            <person name="Wang M."/>
            <person name="Wang L."/>
            <person name="Wei J.-C."/>
        </authorList>
    </citation>
    <scope>NUCLEOTIDE SEQUENCE [LARGE SCALE GENOMIC DNA]</scope>
    <source>
        <strain evidence="3">Z07020 / HMAS-L-300199</strain>
    </source>
</reference>
<dbReference type="GeneID" id="19240398"/>